<evidence type="ECO:0000313" key="3">
    <source>
        <dbReference type="Proteomes" id="UP000013085"/>
    </source>
</evidence>
<comment type="caution">
    <text evidence="2">The sequence shown here is derived from an EMBL/GenBank/DDBJ whole genome shotgun (WGS) entry which is preliminary data.</text>
</comment>
<reference evidence="2 3" key="1">
    <citation type="submission" date="2013-01" db="EMBL/GenBank/DDBJ databases">
        <title>The Genome Sequence of Clostridium clostridioforme 90A8.</title>
        <authorList>
            <consortium name="The Broad Institute Genome Sequencing Platform"/>
            <person name="Earl A."/>
            <person name="Ward D."/>
            <person name="Feldgarden M."/>
            <person name="Gevers D."/>
            <person name="Courvalin P."/>
            <person name="Lambert T."/>
            <person name="Walker B."/>
            <person name="Young S.K."/>
            <person name="Zeng Q."/>
            <person name="Gargeya S."/>
            <person name="Fitzgerald M."/>
            <person name="Haas B."/>
            <person name="Abouelleil A."/>
            <person name="Alvarado L."/>
            <person name="Arachchi H.M."/>
            <person name="Berlin A.M."/>
            <person name="Chapman S.B."/>
            <person name="Dewar J."/>
            <person name="Goldberg J."/>
            <person name="Griggs A."/>
            <person name="Gujja S."/>
            <person name="Hansen M."/>
            <person name="Howarth C."/>
            <person name="Imamovic A."/>
            <person name="Larimer J."/>
            <person name="McCowan C."/>
            <person name="Murphy C."/>
            <person name="Neiman D."/>
            <person name="Pearson M."/>
            <person name="Priest M."/>
            <person name="Roberts A."/>
            <person name="Saif S."/>
            <person name="Shea T."/>
            <person name="Sisk P."/>
            <person name="Sykes S."/>
            <person name="Wortman J."/>
            <person name="Nusbaum C."/>
            <person name="Birren B."/>
        </authorList>
    </citation>
    <scope>NUCLEOTIDE SEQUENCE [LARGE SCALE GENOMIC DNA]</scope>
    <source>
        <strain evidence="2 3">90A8</strain>
    </source>
</reference>
<protein>
    <recommendedName>
        <fullName evidence="1">DUF7698 domain-containing protein</fullName>
    </recommendedName>
</protein>
<gene>
    <name evidence="2" type="ORF">HMPREF1090_02992</name>
</gene>
<feature type="domain" description="DUF7698" evidence="1">
    <location>
        <begin position="1"/>
        <end position="118"/>
    </location>
</feature>
<accession>A0A0E2H9E8</accession>
<dbReference type="Pfam" id="PF24753">
    <property type="entry name" value="DUF7698"/>
    <property type="match status" value="1"/>
</dbReference>
<dbReference type="PATRIC" id="fig|999408.3.peg.3230"/>
<dbReference type="Proteomes" id="UP000013085">
    <property type="component" value="Unassembled WGS sequence"/>
</dbReference>
<dbReference type="AlphaFoldDB" id="A0A0E2H9E8"/>
<proteinExistence type="predicted"/>
<dbReference type="RefSeq" id="WP_002593374.1">
    <property type="nucleotide sequence ID" value="NZ_KB850977.1"/>
</dbReference>
<organism evidence="2 3">
    <name type="scientific">[Clostridium] clostridioforme 90A8</name>
    <dbReference type="NCBI Taxonomy" id="999408"/>
    <lineage>
        <taxon>Bacteria</taxon>
        <taxon>Bacillati</taxon>
        <taxon>Bacillota</taxon>
        <taxon>Clostridia</taxon>
        <taxon>Lachnospirales</taxon>
        <taxon>Lachnospiraceae</taxon>
        <taxon>Enterocloster</taxon>
    </lineage>
</organism>
<sequence length="121" mass="13732">MKYTIETIENAKPGMKWDEIGCHWTLGQAYLYSKEAGNDLPNFAEVIWDDDIETILADCRKLGVKEFTISSTFSSLIETIARFEELGCTLDGIVKVKERYTHFGSDDRALIPAFKMTVKEA</sequence>
<name>A0A0E2H9E8_9FIRM</name>
<dbReference type="EMBL" id="AGYR01000034">
    <property type="protein sequence ID" value="ENZ13259.1"/>
    <property type="molecule type" value="Genomic_DNA"/>
</dbReference>
<evidence type="ECO:0000313" key="2">
    <source>
        <dbReference type="EMBL" id="ENZ13259.1"/>
    </source>
</evidence>
<dbReference type="InterPro" id="IPR056115">
    <property type="entry name" value="DUF7698"/>
</dbReference>
<evidence type="ECO:0000259" key="1">
    <source>
        <dbReference type="Pfam" id="PF24753"/>
    </source>
</evidence>
<dbReference type="HOGENOM" id="CLU_167349_0_0_9"/>